<dbReference type="EMBL" id="JBHTKR010000005">
    <property type="protein sequence ID" value="MFD1195637.1"/>
    <property type="molecule type" value="Genomic_DNA"/>
</dbReference>
<feature type="chain" id="PRO_5046322357" description="Argininosuccinate lyase" evidence="1">
    <location>
        <begin position="22"/>
        <end position="58"/>
    </location>
</feature>
<evidence type="ECO:0000256" key="1">
    <source>
        <dbReference type="SAM" id="SignalP"/>
    </source>
</evidence>
<feature type="signal peptide" evidence="1">
    <location>
        <begin position="1"/>
        <end position="21"/>
    </location>
</feature>
<evidence type="ECO:0008006" key="4">
    <source>
        <dbReference type="Google" id="ProtNLM"/>
    </source>
</evidence>
<sequence length="58" mass="5700">MKAFIFGSLCLLALAACGVEGAPLRPSLDAGVSITPGGIYPSASVGVNKGPVSLRVGL</sequence>
<dbReference type="PROSITE" id="PS51257">
    <property type="entry name" value="PROKAR_LIPOPROTEIN"/>
    <property type="match status" value="1"/>
</dbReference>
<keyword evidence="1" id="KW-0732">Signal</keyword>
<evidence type="ECO:0000313" key="2">
    <source>
        <dbReference type="EMBL" id="MFD1195637.1"/>
    </source>
</evidence>
<protein>
    <recommendedName>
        <fullName evidence="4">Argininosuccinate lyase</fullName>
    </recommendedName>
</protein>
<reference evidence="3" key="1">
    <citation type="journal article" date="2019" name="Int. J. Syst. Evol. Microbiol.">
        <title>The Global Catalogue of Microorganisms (GCM) 10K type strain sequencing project: providing services to taxonomists for standard genome sequencing and annotation.</title>
        <authorList>
            <consortium name="The Broad Institute Genomics Platform"/>
            <consortium name="The Broad Institute Genome Sequencing Center for Infectious Disease"/>
            <person name="Wu L."/>
            <person name="Ma J."/>
        </authorList>
    </citation>
    <scope>NUCLEOTIDE SEQUENCE [LARGE SCALE GENOMIC DNA]</scope>
    <source>
        <strain evidence="3">CCUG 55328</strain>
    </source>
</reference>
<accession>A0ABW3TG10</accession>
<comment type="caution">
    <text evidence="2">The sequence shown here is derived from an EMBL/GenBank/DDBJ whole genome shotgun (WGS) entry which is preliminary data.</text>
</comment>
<proteinExistence type="predicted"/>
<name>A0ABW3TG10_9RHOB</name>
<dbReference type="Proteomes" id="UP001597151">
    <property type="component" value="Unassembled WGS sequence"/>
</dbReference>
<organism evidence="2 3">
    <name type="scientific">Seohaeicola saemankumensis</name>
    <dbReference type="NCBI Taxonomy" id="481181"/>
    <lineage>
        <taxon>Bacteria</taxon>
        <taxon>Pseudomonadati</taxon>
        <taxon>Pseudomonadota</taxon>
        <taxon>Alphaproteobacteria</taxon>
        <taxon>Rhodobacterales</taxon>
        <taxon>Roseobacteraceae</taxon>
        <taxon>Seohaeicola</taxon>
    </lineage>
</organism>
<evidence type="ECO:0000313" key="3">
    <source>
        <dbReference type="Proteomes" id="UP001597151"/>
    </source>
</evidence>
<keyword evidence="3" id="KW-1185">Reference proteome</keyword>
<dbReference type="RefSeq" id="WP_380792661.1">
    <property type="nucleotide sequence ID" value="NZ_JBHTKR010000005.1"/>
</dbReference>
<gene>
    <name evidence="2" type="ORF">ACFQ3C_13265</name>
</gene>